<dbReference type="GO" id="GO:0016887">
    <property type="term" value="F:ATP hydrolysis activity"/>
    <property type="evidence" value="ECO:0007669"/>
    <property type="project" value="InterPro"/>
</dbReference>
<protein>
    <recommendedName>
        <fullName evidence="6">Lon proteolytic domain-containing protein</fullName>
    </recommendedName>
</protein>
<dbReference type="Gene3D" id="1.10.8.60">
    <property type="match status" value="1"/>
</dbReference>
<dbReference type="InterPro" id="IPR008269">
    <property type="entry name" value="Lon_proteolytic"/>
</dbReference>
<proteinExistence type="predicted"/>
<dbReference type="SUPFAM" id="SSF54211">
    <property type="entry name" value="Ribosomal protein S5 domain 2-like"/>
    <property type="match status" value="1"/>
</dbReference>
<keyword evidence="3" id="KW-0378">Hydrolase</keyword>
<dbReference type="GO" id="GO:0006515">
    <property type="term" value="P:protein quality control for misfolded or incompletely synthesized proteins"/>
    <property type="evidence" value="ECO:0007669"/>
    <property type="project" value="TreeGrafter"/>
</dbReference>
<sequence length="1094" mass="126784">MSIKNGKNMNEIINLLCKKISFFKDVIQKTVIHVQKNKKLDILGISDLSFGIDKLHELIQKINIIENSITTKTIDTIETIDTIDTIDTDKLINELQIINNELSILLKNYGTLYLEDLLLICFGNVKITNNESECYKYEVLKKYFHPISYKIIGKQNKKNNKLDFENMECADINSSFKQFFMKVYGINLYVYNYSLKKSILIYGFIDDVIVDFLNNKYIINKKKQITEHLPSDEEFKSSDFDLYISSLTLKDYLINNDVMDFYNKFIGYISQSNSIKQKPISQNIKDFISDDIYSKRNTMIYLLINSSNYENQYLVYLLYDLLSNDTNGNIDTEEQSLLLDSLPWHLKKFFKIAMKKTIQYTNELSNFDMNKIPLEQQICLLKANESIKEKAMMKLKEVKSKSEDSGSKARQYLDGLLKIPFSIYKKEPILYLMDQIKTRFKNMYKKYYFDVMYPDISKKDNYTGLEILKYIRYINTNINSLLYNSNNIELLERTLLVGDKNKLKNNIAMINDIIDKKYIDNNKIVDYETKNKNDLKNEIINFINTYKVDNCGLLREVFKFFVVNISNNSNSSNNSITSKKQTHVNFELLNEVLEINDKYNEITKYIANVKIILDKSVYGHKTAKKQIERIISQWINGEQKGSCFGFEGSPGVGKTTLAKSLSECLKDENNISRPFSLIMMGGDSNSSHLLGHSYTYVGSTWGQIVQILIDKKCMNPIILIDEVDKISRTEHGKEITGVLTHLLDPTQNDSFQDKYFSGIDLDLSKVLFILSYNDAELIDKVLLDRIHRIKFDALSLEDKIIICKNHLLPEICRNVGLENMIEISDDTLKFIIEEYTLEAGVRKLKEKLFEIISEINLDILKNIVFEYEIPIKITIDDVKCKYFKDKREIKIHKIHSESVNYIINGMYANSLNQGGVLQFQGCFVPAKYFLEIILTGNQKEVMREGMIISRNLAWSLTNYKTQKEIIKKYNNLKENCIYGININALGLSIPKDGPSASSTICVLIYALLNNYKIKNDLAMTGEVSLDGKITEIGGLEYKILGSIKNGVKEIIYPSENKSDFDKFYDKYKDKEIIKNIQFHHVDTIQQVFDIILIK</sequence>
<dbReference type="InterPro" id="IPR003593">
    <property type="entry name" value="AAA+_ATPase"/>
</dbReference>
<dbReference type="GO" id="GO:0004252">
    <property type="term" value="F:serine-type endopeptidase activity"/>
    <property type="evidence" value="ECO:0007669"/>
    <property type="project" value="InterPro"/>
</dbReference>
<dbReference type="InterPro" id="IPR027065">
    <property type="entry name" value="Lon_Prtase"/>
</dbReference>
<dbReference type="AlphaFoldDB" id="A0A6C0DHS0"/>
<keyword evidence="5" id="KW-0067">ATP-binding</keyword>
<keyword evidence="4" id="KW-0720">Serine protease</keyword>
<dbReference type="EMBL" id="MN739615">
    <property type="protein sequence ID" value="QHT16087.1"/>
    <property type="molecule type" value="Genomic_DNA"/>
</dbReference>
<dbReference type="GO" id="GO:0004176">
    <property type="term" value="F:ATP-dependent peptidase activity"/>
    <property type="evidence" value="ECO:0007669"/>
    <property type="project" value="InterPro"/>
</dbReference>
<dbReference type="InterPro" id="IPR003959">
    <property type="entry name" value="ATPase_AAA_core"/>
</dbReference>
<dbReference type="GO" id="GO:0005524">
    <property type="term" value="F:ATP binding"/>
    <property type="evidence" value="ECO:0007669"/>
    <property type="project" value="UniProtKB-KW"/>
</dbReference>
<dbReference type="Pfam" id="PF22667">
    <property type="entry name" value="Lon_lid"/>
    <property type="match status" value="1"/>
</dbReference>
<dbReference type="InterPro" id="IPR014721">
    <property type="entry name" value="Ribsml_uS5_D2-typ_fold_subgr"/>
</dbReference>
<dbReference type="InterPro" id="IPR054594">
    <property type="entry name" value="Lon_lid"/>
</dbReference>
<dbReference type="PRINTS" id="PR00830">
    <property type="entry name" value="ENDOLAPTASE"/>
</dbReference>
<dbReference type="PROSITE" id="PS51786">
    <property type="entry name" value="LON_PROTEOLYTIC"/>
    <property type="match status" value="1"/>
</dbReference>
<evidence type="ECO:0000256" key="1">
    <source>
        <dbReference type="ARBA" id="ARBA00022670"/>
    </source>
</evidence>
<name>A0A6C0DHS0_9ZZZZ</name>
<dbReference type="PANTHER" id="PTHR43718:SF2">
    <property type="entry name" value="LON PROTEASE HOMOLOG, MITOCHONDRIAL"/>
    <property type="match status" value="1"/>
</dbReference>
<evidence type="ECO:0000256" key="4">
    <source>
        <dbReference type="ARBA" id="ARBA00022825"/>
    </source>
</evidence>
<evidence type="ECO:0000313" key="7">
    <source>
        <dbReference type="EMBL" id="QHT16087.1"/>
    </source>
</evidence>
<evidence type="ECO:0000256" key="2">
    <source>
        <dbReference type="ARBA" id="ARBA00022741"/>
    </source>
</evidence>
<keyword evidence="1" id="KW-0645">Protease</keyword>
<dbReference type="Pfam" id="PF05362">
    <property type="entry name" value="Lon_C"/>
    <property type="match status" value="1"/>
</dbReference>
<evidence type="ECO:0000256" key="5">
    <source>
        <dbReference type="ARBA" id="ARBA00022840"/>
    </source>
</evidence>
<feature type="domain" description="Lon proteolytic" evidence="6">
    <location>
        <begin position="897"/>
        <end position="1094"/>
    </location>
</feature>
<accession>A0A6C0DHS0</accession>
<dbReference type="Pfam" id="PF00004">
    <property type="entry name" value="AAA"/>
    <property type="match status" value="1"/>
</dbReference>
<dbReference type="InterPro" id="IPR020568">
    <property type="entry name" value="Ribosomal_Su5_D2-typ_SF"/>
</dbReference>
<dbReference type="PANTHER" id="PTHR43718">
    <property type="entry name" value="LON PROTEASE"/>
    <property type="match status" value="1"/>
</dbReference>
<evidence type="ECO:0000259" key="6">
    <source>
        <dbReference type="PROSITE" id="PS51786"/>
    </source>
</evidence>
<dbReference type="SMART" id="SM00382">
    <property type="entry name" value="AAA"/>
    <property type="match status" value="1"/>
</dbReference>
<organism evidence="7">
    <name type="scientific">viral metagenome</name>
    <dbReference type="NCBI Taxonomy" id="1070528"/>
    <lineage>
        <taxon>unclassified sequences</taxon>
        <taxon>metagenomes</taxon>
        <taxon>organismal metagenomes</taxon>
    </lineage>
</organism>
<reference evidence="7" key="1">
    <citation type="journal article" date="2020" name="Nature">
        <title>Giant virus diversity and host interactions through global metagenomics.</title>
        <authorList>
            <person name="Schulz F."/>
            <person name="Roux S."/>
            <person name="Paez-Espino D."/>
            <person name="Jungbluth S."/>
            <person name="Walsh D.A."/>
            <person name="Denef V.J."/>
            <person name="McMahon K.D."/>
            <person name="Konstantinidis K.T."/>
            <person name="Eloe-Fadrosh E.A."/>
            <person name="Kyrpides N.C."/>
            <person name="Woyke T."/>
        </authorList>
    </citation>
    <scope>NUCLEOTIDE SEQUENCE</scope>
    <source>
        <strain evidence="7">GVMAG-M-3300023174-182</strain>
    </source>
</reference>
<dbReference type="Gene3D" id="3.30.230.10">
    <property type="match status" value="1"/>
</dbReference>
<keyword evidence="2" id="KW-0547">Nucleotide-binding</keyword>
<dbReference type="SUPFAM" id="SSF52540">
    <property type="entry name" value="P-loop containing nucleoside triphosphate hydrolases"/>
    <property type="match status" value="1"/>
</dbReference>
<evidence type="ECO:0000256" key="3">
    <source>
        <dbReference type="ARBA" id="ARBA00022801"/>
    </source>
</evidence>
<dbReference type="InterPro" id="IPR027417">
    <property type="entry name" value="P-loop_NTPase"/>
</dbReference>
<dbReference type="Gene3D" id="3.40.50.300">
    <property type="entry name" value="P-loop containing nucleotide triphosphate hydrolases"/>
    <property type="match status" value="1"/>
</dbReference>